<dbReference type="SUPFAM" id="SSF55729">
    <property type="entry name" value="Acyl-CoA N-acyltransferases (Nat)"/>
    <property type="match status" value="1"/>
</dbReference>
<keyword evidence="3" id="KW-1185">Reference proteome</keyword>
<dbReference type="InterPro" id="IPR029625">
    <property type="entry name" value="FAM169"/>
</dbReference>
<proteinExistence type="predicted"/>
<accession>A0AAN9ZAF9</accession>
<evidence type="ECO:0000313" key="2">
    <source>
        <dbReference type="EMBL" id="KAK7867900.1"/>
    </source>
</evidence>
<dbReference type="Pfam" id="PF00583">
    <property type="entry name" value="Acetyltransf_1"/>
    <property type="match status" value="1"/>
</dbReference>
<reference evidence="2 3" key="1">
    <citation type="submission" date="2024-03" db="EMBL/GenBank/DDBJ databases">
        <title>The genome assembly and annotation of the cricket Gryllus longicercus Weissman &amp; Gray.</title>
        <authorList>
            <person name="Szrajer S."/>
            <person name="Gray D."/>
            <person name="Ylla G."/>
        </authorList>
    </citation>
    <scope>NUCLEOTIDE SEQUENCE [LARGE SCALE GENOMIC DNA]</scope>
    <source>
        <strain evidence="2">DAG 2021-001</strain>
        <tissue evidence="2">Whole body minus gut</tissue>
    </source>
</reference>
<dbReference type="EMBL" id="JAZDUA010000106">
    <property type="protein sequence ID" value="KAK7867900.1"/>
    <property type="molecule type" value="Genomic_DNA"/>
</dbReference>
<evidence type="ECO:0000313" key="3">
    <source>
        <dbReference type="Proteomes" id="UP001378592"/>
    </source>
</evidence>
<sequence>MNCDRCKITIQNNEKLSSFVRIDGVSFSLRRCPSCSKCIGFQVPEGWCSIDQILKRDLQISGLHPAISTEDKVIHYILRQFLHNEDEYLKDDTRAIFDEPDKHDVVVLLWINGSAIGFYTLKSKGTWIEETDEAYNMTTLDTIFIRKCHRRNGYCQEMLRHICASNNDEDIGVSKPISPEMKAALQKFLTDQPHMRSRLWEINGTGGEGHQKLVWYVLAKEEKCRRTMYSGSEK</sequence>
<dbReference type="PANTHER" id="PTHR22442">
    <property type="match status" value="1"/>
</dbReference>
<dbReference type="InterPro" id="IPR000182">
    <property type="entry name" value="GNAT_dom"/>
</dbReference>
<dbReference type="InterPro" id="IPR016181">
    <property type="entry name" value="Acyl_CoA_acyltransferase"/>
</dbReference>
<gene>
    <name evidence="2" type="ORF">R5R35_002823</name>
</gene>
<comment type="caution">
    <text evidence="2">The sequence shown here is derived from an EMBL/GenBank/DDBJ whole genome shotgun (WGS) entry which is preliminary data.</text>
</comment>
<dbReference type="Proteomes" id="UP001378592">
    <property type="component" value="Unassembled WGS sequence"/>
</dbReference>
<feature type="domain" description="N-acetyltransferase" evidence="1">
    <location>
        <begin position="79"/>
        <end position="163"/>
    </location>
</feature>
<organism evidence="2 3">
    <name type="scientific">Gryllus longicercus</name>
    <dbReference type="NCBI Taxonomy" id="2509291"/>
    <lineage>
        <taxon>Eukaryota</taxon>
        <taxon>Metazoa</taxon>
        <taxon>Ecdysozoa</taxon>
        <taxon>Arthropoda</taxon>
        <taxon>Hexapoda</taxon>
        <taxon>Insecta</taxon>
        <taxon>Pterygota</taxon>
        <taxon>Neoptera</taxon>
        <taxon>Polyneoptera</taxon>
        <taxon>Orthoptera</taxon>
        <taxon>Ensifera</taxon>
        <taxon>Gryllidea</taxon>
        <taxon>Grylloidea</taxon>
        <taxon>Gryllidae</taxon>
        <taxon>Gryllinae</taxon>
        <taxon>Gryllus</taxon>
    </lineage>
</organism>
<dbReference type="PANTHER" id="PTHR22442:SF10">
    <property type="entry name" value="N-ACETYLTRANSFERASE, GNAT FAMILY-RELATED"/>
    <property type="match status" value="1"/>
</dbReference>
<name>A0AAN9ZAF9_9ORTH</name>
<dbReference type="GO" id="GO:0016747">
    <property type="term" value="F:acyltransferase activity, transferring groups other than amino-acyl groups"/>
    <property type="evidence" value="ECO:0007669"/>
    <property type="project" value="InterPro"/>
</dbReference>
<dbReference type="Gene3D" id="3.40.630.30">
    <property type="match status" value="1"/>
</dbReference>
<dbReference type="AlphaFoldDB" id="A0AAN9ZAF9"/>
<protein>
    <recommendedName>
        <fullName evidence="1">N-acetyltransferase domain-containing protein</fullName>
    </recommendedName>
</protein>
<evidence type="ECO:0000259" key="1">
    <source>
        <dbReference type="Pfam" id="PF00583"/>
    </source>
</evidence>